<evidence type="ECO:0000259" key="4">
    <source>
        <dbReference type="Pfam" id="PF07731"/>
    </source>
</evidence>
<organism evidence="6 7">
    <name type="scientific">Rhypophila decipiens</name>
    <dbReference type="NCBI Taxonomy" id="261697"/>
    <lineage>
        <taxon>Eukaryota</taxon>
        <taxon>Fungi</taxon>
        <taxon>Dikarya</taxon>
        <taxon>Ascomycota</taxon>
        <taxon>Pezizomycotina</taxon>
        <taxon>Sordariomycetes</taxon>
        <taxon>Sordariomycetidae</taxon>
        <taxon>Sordariales</taxon>
        <taxon>Naviculisporaceae</taxon>
        <taxon>Rhypophila</taxon>
    </lineage>
</organism>
<gene>
    <name evidence="6" type="ORF">QBC37DRAFT_454777</name>
</gene>
<accession>A0AAN6XW26</accession>
<sequence>MLSPPFTNMFQVQLPIPPLKQPGRKLNSLVRRYPHLAREIWYYEMEIKQFNHSIYPNLPNTTMVGYDGISPGPTIIVPKGTESIVRFVNNSPRKNSVHLHGSFSRAPFDGFAEDTTDPGQYKDYYFPNQQNGRTIWYHDHAVHITAENAYMGQAGMYIIKDPAEDALNLPSGYGVYDIPLVLTAKRYNPDGSLYSTIGEQISLYGDVIHVNGQPWPIFDVEPRKYRFRILNAAVSRSFSLYLVDLAEENRPIRFQVIGSDSGLLEKPVWTPNLYLSMAERYEIILDFTNYTSSPSTVLELRNFRKAGGAGVEEEYAHTNQIMRLRVIPPKPSSSPDTSVIPSHLRDIPYPDPTTNPGFPGRQNKTIHHHFKFHRANGTWLINNTPFSDIQNRVLAKPPRGTVEIWELENTTDGWSHPIHIHLVDFRVLHRSGTHFFDSAPRNVQPYERFGLKDVVWLGKEEKVWVEAHYAPWDGVYMFHCHNLVHEDDDMMGVFNVTGLIDAGLGYTDKDFIDPLEPKWRARGFDMLHFRQRKGVFSEVGIQLRVWDMSLRDPYLFGRLPA</sequence>
<dbReference type="SUPFAM" id="SSF49503">
    <property type="entry name" value="Cupredoxins"/>
    <property type="match status" value="3"/>
</dbReference>
<dbReference type="GO" id="GO:0016491">
    <property type="term" value="F:oxidoreductase activity"/>
    <property type="evidence" value="ECO:0007669"/>
    <property type="project" value="InterPro"/>
</dbReference>
<dbReference type="Pfam" id="PF07732">
    <property type="entry name" value="Cu-oxidase_3"/>
    <property type="match status" value="1"/>
</dbReference>
<proteinExistence type="inferred from homology"/>
<dbReference type="AlphaFoldDB" id="A0AAN6XW26"/>
<feature type="region of interest" description="Disordered" evidence="3">
    <location>
        <begin position="328"/>
        <end position="350"/>
    </location>
</feature>
<dbReference type="GO" id="GO:0005507">
    <property type="term" value="F:copper ion binding"/>
    <property type="evidence" value="ECO:0007669"/>
    <property type="project" value="InterPro"/>
</dbReference>
<evidence type="ECO:0000256" key="1">
    <source>
        <dbReference type="ARBA" id="ARBA00010609"/>
    </source>
</evidence>
<dbReference type="InterPro" id="IPR011706">
    <property type="entry name" value="Cu-oxidase_C"/>
</dbReference>
<evidence type="ECO:0000256" key="2">
    <source>
        <dbReference type="ARBA" id="ARBA00023008"/>
    </source>
</evidence>
<evidence type="ECO:0000313" key="6">
    <source>
        <dbReference type="EMBL" id="KAK4207703.1"/>
    </source>
</evidence>
<dbReference type="InterPro" id="IPR008972">
    <property type="entry name" value="Cupredoxin"/>
</dbReference>
<feature type="domain" description="Plastocyanin-like" evidence="5">
    <location>
        <begin position="60"/>
        <end position="163"/>
    </location>
</feature>
<comment type="caution">
    <text evidence="6">The sequence shown here is derived from an EMBL/GenBank/DDBJ whole genome shotgun (WGS) entry which is preliminary data.</text>
</comment>
<dbReference type="PANTHER" id="PTHR48267">
    <property type="entry name" value="CUPREDOXIN SUPERFAMILY PROTEIN"/>
    <property type="match status" value="1"/>
</dbReference>
<keyword evidence="2" id="KW-0186">Copper</keyword>
<dbReference type="InterPro" id="IPR045087">
    <property type="entry name" value="Cu-oxidase_fam"/>
</dbReference>
<reference evidence="6" key="2">
    <citation type="submission" date="2023-05" db="EMBL/GenBank/DDBJ databases">
        <authorList>
            <consortium name="Lawrence Berkeley National Laboratory"/>
            <person name="Steindorff A."/>
            <person name="Hensen N."/>
            <person name="Bonometti L."/>
            <person name="Westerberg I."/>
            <person name="Brannstrom I.O."/>
            <person name="Guillou S."/>
            <person name="Cros-Aarteil S."/>
            <person name="Calhoun S."/>
            <person name="Haridas S."/>
            <person name="Kuo A."/>
            <person name="Mondo S."/>
            <person name="Pangilinan J."/>
            <person name="Riley R."/>
            <person name="Labutti K."/>
            <person name="Andreopoulos B."/>
            <person name="Lipzen A."/>
            <person name="Chen C."/>
            <person name="Yanf M."/>
            <person name="Daum C."/>
            <person name="Ng V."/>
            <person name="Clum A."/>
            <person name="Ohm R."/>
            <person name="Martin F."/>
            <person name="Silar P."/>
            <person name="Natvig D."/>
            <person name="Lalanne C."/>
            <person name="Gautier V."/>
            <person name="Ament-Velasquez S.L."/>
            <person name="Kruys A."/>
            <person name="Hutchinson M.I."/>
            <person name="Powell A.J."/>
            <person name="Barry K."/>
            <person name="Miller A.N."/>
            <person name="Grigoriev I.V."/>
            <person name="Debuchy R."/>
            <person name="Gladieux P."/>
            <person name="Thoren M.H."/>
            <person name="Johannesson H."/>
        </authorList>
    </citation>
    <scope>NUCLEOTIDE SEQUENCE</scope>
    <source>
        <strain evidence="6">PSN293</strain>
    </source>
</reference>
<dbReference type="Gene3D" id="2.60.40.420">
    <property type="entry name" value="Cupredoxins - blue copper proteins"/>
    <property type="match status" value="3"/>
</dbReference>
<dbReference type="PANTHER" id="PTHR48267:SF1">
    <property type="entry name" value="BILIRUBIN OXIDASE"/>
    <property type="match status" value="1"/>
</dbReference>
<dbReference type="EMBL" id="MU858278">
    <property type="protein sequence ID" value="KAK4207703.1"/>
    <property type="molecule type" value="Genomic_DNA"/>
</dbReference>
<evidence type="ECO:0000313" key="7">
    <source>
        <dbReference type="Proteomes" id="UP001301769"/>
    </source>
</evidence>
<dbReference type="CDD" id="cd13889">
    <property type="entry name" value="CuRO_3_BOD"/>
    <property type="match status" value="1"/>
</dbReference>
<dbReference type="InterPro" id="IPR011707">
    <property type="entry name" value="Cu-oxidase-like_N"/>
</dbReference>
<protein>
    <submittedName>
        <fullName evidence="6">Bilirubin oxidase</fullName>
    </submittedName>
</protein>
<comment type="similarity">
    <text evidence="1">Belongs to the multicopper oxidase family.</text>
</comment>
<evidence type="ECO:0000259" key="5">
    <source>
        <dbReference type="Pfam" id="PF07732"/>
    </source>
</evidence>
<name>A0AAN6XW26_9PEZI</name>
<reference evidence="6" key="1">
    <citation type="journal article" date="2023" name="Mol. Phylogenet. Evol.">
        <title>Genome-scale phylogeny and comparative genomics of the fungal order Sordariales.</title>
        <authorList>
            <person name="Hensen N."/>
            <person name="Bonometti L."/>
            <person name="Westerberg I."/>
            <person name="Brannstrom I.O."/>
            <person name="Guillou S."/>
            <person name="Cros-Aarteil S."/>
            <person name="Calhoun S."/>
            <person name="Haridas S."/>
            <person name="Kuo A."/>
            <person name="Mondo S."/>
            <person name="Pangilinan J."/>
            <person name="Riley R."/>
            <person name="LaButti K."/>
            <person name="Andreopoulos B."/>
            <person name="Lipzen A."/>
            <person name="Chen C."/>
            <person name="Yan M."/>
            <person name="Daum C."/>
            <person name="Ng V."/>
            <person name="Clum A."/>
            <person name="Steindorff A."/>
            <person name="Ohm R.A."/>
            <person name="Martin F."/>
            <person name="Silar P."/>
            <person name="Natvig D.O."/>
            <person name="Lalanne C."/>
            <person name="Gautier V."/>
            <person name="Ament-Velasquez S.L."/>
            <person name="Kruys A."/>
            <person name="Hutchinson M.I."/>
            <person name="Powell A.J."/>
            <person name="Barry K."/>
            <person name="Miller A.N."/>
            <person name="Grigoriev I.V."/>
            <person name="Debuchy R."/>
            <person name="Gladieux P."/>
            <person name="Hiltunen Thoren M."/>
            <person name="Johannesson H."/>
        </authorList>
    </citation>
    <scope>NUCLEOTIDE SEQUENCE</scope>
    <source>
        <strain evidence="6">PSN293</strain>
    </source>
</reference>
<keyword evidence="7" id="KW-1185">Reference proteome</keyword>
<dbReference type="Pfam" id="PF07731">
    <property type="entry name" value="Cu-oxidase_2"/>
    <property type="match status" value="1"/>
</dbReference>
<feature type="domain" description="Plastocyanin-like" evidence="4">
    <location>
        <begin position="370"/>
        <end position="497"/>
    </location>
</feature>
<dbReference type="Proteomes" id="UP001301769">
    <property type="component" value="Unassembled WGS sequence"/>
</dbReference>
<evidence type="ECO:0000256" key="3">
    <source>
        <dbReference type="SAM" id="MobiDB-lite"/>
    </source>
</evidence>